<dbReference type="Proteomes" id="UP001055093">
    <property type="component" value="Unassembled WGS sequence"/>
</dbReference>
<reference evidence="1" key="1">
    <citation type="journal article" date="2021" name="Front. Microbiol.">
        <title>Comprehensive Comparative Genomics and Phenotyping of Methylobacterium Species.</title>
        <authorList>
            <person name="Alessa O."/>
            <person name="Ogura Y."/>
            <person name="Fujitani Y."/>
            <person name="Takami H."/>
            <person name="Hayashi T."/>
            <person name="Sahin N."/>
            <person name="Tani A."/>
        </authorList>
    </citation>
    <scope>NUCLEOTIDE SEQUENCE</scope>
    <source>
        <strain evidence="1">DSM 14458</strain>
    </source>
</reference>
<gene>
    <name evidence="1" type="ORF">BGCPKDLD_2245</name>
</gene>
<protein>
    <submittedName>
        <fullName evidence="1">Uncharacterized protein</fullName>
    </submittedName>
</protein>
<proteinExistence type="predicted"/>
<name>A0ABQ4UTY9_9HYPH</name>
<keyword evidence="2" id="KW-1185">Reference proteome</keyword>
<reference evidence="1" key="2">
    <citation type="submission" date="2021-08" db="EMBL/GenBank/DDBJ databases">
        <authorList>
            <person name="Tani A."/>
            <person name="Ola A."/>
            <person name="Ogura Y."/>
            <person name="Katsura K."/>
            <person name="Hayashi T."/>
        </authorList>
    </citation>
    <scope>NUCLEOTIDE SEQUENCE</scope>
    <source>
        <strain evidence="1">DSM 14458</strain>
    </source>
</reference>
<dbReference type="EMBL" id="BPRE01000006">
    <property type="protein sequence ID" value="GJE75660.1"/>
    <property type="molecule type" value="Genomic_DNA"/>
</dbReference>
<organism evidence="1 2">
    <name type="scientific">Methylorubrum suomiense</name>
    <dbReference type="NCBI Taxonomy" id="144191"/>
    <lineage>
        <taxon>Bacteria</taxon>
        <taxon>Pseudomonadati</taxon>
        <taxon>Pseudomonadota</taxon>
        <taxon>Alphaproteobacteria</taxon>
        <taxon>Hyphomicrobiales</taxon>
        <taxon>Methylobacteriaceae</taxon>
        <taxon>Methylorubrum</taxon>
    </lineage>
</organism>
<evidence type="ECO:0000313" key="2">
    <source>
        <dbReference type="Proteomes" id="UP001055093"/>
    </source>
</evidence>
<sequence length="90" mass="10315">MMGWKMVKRSSPVCEVKVEGTWLRVPADEAHRNHRERPKRCPCCHGMVITAGSYTSEPRISLQHRKLHDGCRLIPRRFNGTEALHPEALA</sequence>
<evidence type="ECO:0000313" key="1">
    <source>
        <dbReference type="EMBL" id="GJE75660.1"/>
    </source>
</evidence>
<comment type="caution">
    <text evidence="1">The sequence shown here is derived from an EMBL/GenBank/DDBJ whole genome shotgun (WGS) entry which is preliminary data.</text>
</comment>
<accession>A0ABQ4UTY9</accession>